<dbReference type="Proteomes" id="UP000027059">
    <property type="component" value="Chromosome"/>
</dbReference>
<dbReference type="EMBL" id="CP007243">
    <property type="protein sequence ID" value="AIA31396.1"/>
    <property type="molecule type" value="Genomic_DNA"/>
</dbReference>
<gene>
    <name evidence="1" type="ORF">Y981_01025</name>
</gene>
<proteinExistence type="predicted"/>
<dbReference type="AlphaFoldDB" id="A0A059Y1G7"/>
<name>A0A059Y1G7_9BACT</name>
<evidence type="ECO:0000313" key="1">
    <source>
        <dbReference type="EMBL" id="AIA31396.1"/>
    </source>
</evidence>
<dbReference type="HOGENOM" id="CLU_2538451_0_0_0"/>
<protein>
    <submittedName>
        <fullName evidence="1">Uncharacterized protein</fullName>
    </submittedName>
</protein>
<accession>A0A059Y1G7</accession>
<dbReference type="RefSeq" id="WP_023524416.1">
    <property type="nucleotide sequence ID" value="NZ_CP007243.1"/>
</dbReference>
<reference evidence="1 2" key="2">
    <citation type="journal article" date="2015" name="Biomed. Res. Int.">
        <title>Effects of Arsenite Resistance on the Growth and Functional Gene Expression of Leptospirillum ferriphilum and Acidithiobacillus thiooxidans in Pure Culture and Coculture.</title>
        <authorList>
            <person name="Jiang H."/>
            <person name="Liang Y."/>
            <person name="Yin H."/>
            <person name="Xiao Y."/>
            <person name="Guo X."/>
            <person name="Xu Y."/>
            <person name="Hu Q."/>
            <person name="Liu H."/>
            <person name="Liu X."/>
        </authorList>
    </citation>
    <scope>NUCLEOTIDE SEQUENCE [LARGE SCALE GENOMIC DNA]</scope>
    <source>
        <strain evidence="1 2">YSK</strain>
    </source>
</reference>
<dbReference type="OrthoDB" id="9876874at2"/>
<reference evidence="2" key="1">
    <citation type="submission" date="2014-02" db="EMBL/GenBank/DDBJ databases">
        <title>Complete genome sequence and comparative genomic analysis of the nitrogen-fixing bacterium Leptospirillum ferriphilum YSK.</title>
        <authorList>
            <person name="Guo X."/>
            <person name="Yin H."/>
            <person name="Liang Y."/>
            <person name="Hu Q."/>
            <person name="Ma L."/>
            <person name="Xiao Y."/>
            <person name="Zhang X."/>
            <person name="Qiu G."/>
            <person name="Liu X."/>
        </authorList>
    </citation>
    <scope>NUCLEOTIDE SEQUENCE [LARGE SCALE GENOMIC DNA]</scope>
    <source>
        <strain evidence="2">YSK</strain>
    </source>
</reference>
<keyword evidence="2" id="KW-1185">Reference proteome</keyword>
<evidence type="ECO:0000313" key="2">
    <source>
        <dbReference type="Proteomes" id="UP000027059"/>
    </source>
</evidence>
<organism evidence="1 2">
    <name type="scientific">Leptospirillum ferriphilum YSK</name>
    <dbReference type="NCBI Taxonomy" id="1441628"/>
    <lineage>
        <taxon>Bacteria</taxon>
        <taxon>Pseudomonadati</taxon>
        <taxon>Nitrospirota</taxon>
        <taxon>Nitrospiria</taxon>
        <taxon>Nitrospirales</taxon>
        <taxon>Nitrospiraceae</taxon>
        <taxon>Leptospirillum</taxon>
    </lineage>
</organism>
<sequence>MNTSPSGESSGILVLVRTPLDGSSTTLLRKILSNPQNSAVFLDPAVPWKNLPEERVYRLDEKTVFWSEVYDLVRKSPKILTLA</sequence>
<dbReference type="KEGG" id="lfp:Y981_01025"/>